<keyword evidence="3" id="KW-0274">FAD</keyword>
<name>A0A517PJ29_9PLAN</name>
<evidence type="ECO:0000313" key="6">
    <source>
        <dbReference type="EMBL" id="QDT19384.1"/>
    </source>
</evidence>
<dbReference type="InterPro" id="IPR045170">
    <property type="entry name" value="MTOX"/>
</dbReference>
<dbReference type="RefSeq" id="WP_145181231.1">
    <property type="nucleotide sequence ID" value="NZ_CP036266.1"/>
</dbReference>
<evidence type="ECO:0000256" key="4">
    <source>
        <dbReference type="ARBA" id="ARBA00023002"/>
    </source>
</evidence>
<keyword evidence="7" id="KW-1185">Reference proteome</keyword>
<accession>A0A517PJ29</accession>
<dbReference type="NCBIfam" id="NF008425">
    <property type="entry name" value="PRK11259.1"/>
    <property type="match status" value="1"/>
</dbReference>
<dbReference type="SUPFAM" id="SSF51905">
    <property type="entry name" value="FAD/NAD(P)-binding domain"/>
    <property type="match status" value="1"/>
</dbReference>
<dbReference type="PANTHER" id="PTHR10961">
    <property type="entry name" value="PEROXISOMAL SARCOSINE OXIDASE"/>
    <property type="match status" value="1"/>
</dbReference>
<dbReference type="OrthoDB" id="9794226at2"/>
<organism evidence="6 7">
    <name type="scientific">Gimesia chilikensis</name>
    <dbReference type="NCBI Taxonomy" id="2605989"/>
    <lineage>
        <taxon>Bacteria</taxon>
        <taxon>Pseudomonadati</taxon>
        <taxon>Planctomycetota</taxon>
        <taxon>Planctomycetia</taxon>
        <taxon>Planctomycetales</taxon>
        <taxon>Planctomycetaceae</taxon>
        <taxon>Gimesia</taxon>
    </lineage>
</organism>
<dbReference type="PANTHER" id="PTHR10961:SF7">
    <property type="entry name" value="FAD DEPENDENT OXIDOREDUCTASE DOMAIN-CONTAINING PROTEIN"/>
    <property type="match status" value="1"/>
</dbReference>
<dbReference type="SUPFAM" id="SSF54373">
    <property type="entry name" value="FAD-linked reductases, C-terminal domain"/>
    <property type="match status" value="1"/>
</dbReference>
<dbReference type="InterPro" id="IPR006076">
    <property type="entry name" value="FAD-dep_OxRdtase"/>
</dbReference>
<gene>
    <name evidence="6" type="primary">soxA</name>
    <name evidence="6" type="ORF">HG66A1_11490</name>
</gene>
<dbReference type="Gene3D" id="3.50.50.60">
    <property type="entry name" value="FAD/NAD(P)-binding domain"/>
    <property type="match status" value="1"/>
</dbReference>
<proteinExistence type="predicted"/>
<dbReference type="AlphaFoldDB" id="A0A517PJ29"/>
<feature type="domain" description="FAD dependent oxidoreductase" evidence="5">
    <location>
        <begin position="6"/>
        <end position="357"/>
    </location>
</feature>
<evidence type="ECO:0000259" key="5">
    <source>
        <dbReference type="Pfam" id="PF01266"/>
    </source>
</evidence>
<sequence>MPVHVDYLVLGLGGMGSSALYHLARRGLRVLGVEQFGIAHDRGSSHGETRIIRKAYFEHPDYIPLLQRAYTLWEDLEQESGKSLLNLCGLMVAGPPEGDVIKGVHLAEDRHGVQVETLETAEARRRFPGFQLPEGFEVTFEPEAGFLHVEECVQAHMDCALNHGAQIVLHEPIESLLVTETEIEIQTANQHWVAEGVIVTAGAWAGECLKELQLPLEVARKVLFWNPVQSPVYNLDQGGCGFLCQMPFGEFYGFPSLDGKTVKLAEHTGGDLVTDPTNVNRELLESDSTSIGRFVDEVMSGLSPEPERHAVCMYTRSADRHFIIDQHPQNQRLVYGAGFSGHGFKFASVMGEILADLVTEGKTSHPIDFLRADRFQGAGN</sequence>
<dbReference type="Gene3D" id="3.30.9.10">
    <property type="entry name" value="D-Amino Acid Oxidase, subunit A, domain 2"/>
    <property type="match status" value="1"/>
</dbReference>
<dbReference type="GO" id="GO:0008115">
    <property type="term" value="F:sarcosine oxidase activity"/>
    <property type="evidence" value="ECO:0007669"/>
    <property type="project" value="UniProtKB-EC"/>
</dbReference>
<evidence type="ECO:0000256" key="1">
    <source>
        <dbReference type="ARBA" id="ARBA00001974"/>
    </source>
</evidence>
<evidence type="ECO:0000256" key="3">
    <source>
        <dbReference type="ARBA" id="ARBA00022827"/>
    </source>
</evidence>
<dbReference type="Proteomes" id="UP000320421">
    <property type="component" value="Chromosome"/>
</dbReference>
<dbReference type="InterPro" id="IPR036188">
    <property type="entry name" value="FAD/NAD-bd_sf"/>
</dbReference>
<protein>
    <submittedName>
        <fullName evidence="6">Monomeric sarcosine oxidase</fullName>
        <ecNumber evidence="6">1.5.3.1</ecNumber>
    </submittedName>
</protein>
<evidence type="ECO:0000256" key="2">
    <source>
        <dbReference type="ARBA" id="ARBA00022630"/>
    </source>
</evidence>
<dbReference type="EC" id="1.5.3.1" evidence="6"/>
<dbReference type="EMBL" id="CP036266">
    <property type="protein sequence ID" value="QDT19384.1"/>
    <property type="molecule type" value="Genomic_DNA"/>
</dbReference>
<dbReference type="GO" id="GO:0050660">
    <property type="term" value="F:flavin adenine dinucleotide binding"/>
    <property type="evidence" value="ECO:0007669"/>
    <property type="project" value="InterPro"/>
</dbReference>
<comment type="cofactor">
    <cofactor evidence="1">
        <name>FAD</name>
        <dbReference type="ChEBI" id="CHEBI:57692"/>
    </cofactor>
</comment>
<reference evidence="6 7" key="1">
    <citation type="submission" date="2019-02" db="EMBL/GenBank/DDBJ databases">
        <title>Deep-cultivation of Planctomycetes and their phenomic and genomic characterization uncovers novel biology.</title>
        <authorList>
            <person name="Wiegand S."/>
            <person name="Jogler M."/>
            <person name="Boedeker C."/>
            <person name="Pinto D."/>
            <person name="Vollmers J."/>
            <person name="Rivas-Marin E."/>
            <person name="Kohn T."/>
            <person name="Peeters S.H."/>
            <person name="Heuer A."/>
            <person name="Rast P."/>
            <person name="Oberbeckmann S."/>
            <person name="Bunk B."/>
            <person name="Jeske O."/>
            <person name="Meyerdierks A."/>
            <person name="Storesund J.E."/>
            <person name="Kallscheuer N."/>
            <person name="Luecker S."/>
            <person name="Lage O.M."/>
            <person name="Pohl T."/>
            <person name="Merkel B.J."/>
            <person name="Hornburger P."/>
            <person name="Mueller R.-W."/>
            <person name="Bruemmer F."/>
            <person name="Labrenz M."/>
            <person name="Spormann A.M."/>
            <person name="Op den Camp H."/>
            <person name="Overmann J."/>
            <person name="Amann R."/>
            <person name="Jetten M.S.M."/>
            <person name="Mascher T."/>
            <person name="Medema M.H."/>
            <person name="Devos D.P."/>
            <person name="Kaster A.-K."/>
            <person name="Ovreas L."/>
            <person name="Rohde M."/>
            <person name="Galperin M.Y."/>
            <person name="Jogler C."/>
        </authorList>
    </citation>
    <scope>NUCLEOTIDE SEQUENCE [LARGE SCALE GENOMIC DNA]</scope>
    <source>
        <strain evidence="6 7">HG66A1</strain>
    </source>
</reference>
<evidence type="ECO:0000313" key="7">
    <source>
        <dbReference type="Proteomes" id="UP000320421"/>
    </source>
</evidence>
<keyword evidence="2" id="KW-0285">Flavoprotein</keyword>
<keyword evidence="4 6" id="KW-0560">Oxidoreductase</keyword>
<dbReference type="Pfam" id="PF01266">
    <property type="entry name" value="DAO"/>
    <property type="match status" value="1"/>
</dbReference>